<accession>A0ABP5CD77</accession>
<proteinExistence type="predicted"/>
<feature type="compositionally biased region" description="Basic and acidic residues" evidence="1">
    <location>
        <begin position="528"/>
        <end position="550"/>
    </location>
</feature>
<feature type="compositionally biased region" description="Basic and acidic residues" evidence="1">
    <location>
        <begin position="690"/>
        <end position="704"/>
    </location>
</feature>
<feature type="compositionally biased region" description="Low complexity" evidence="1">
    <location>
        <begin position="486"/>
        <end position="495"/>
    </location>
</feature>
<gene>
    <name evidence="2" type="ORF">GCM10009754_34630</name>
</gene>
<feature type="compositionally biased region" description="Basic and acidic residues" evidence="1">
    <location>
        <begin position="450"/>
        <end position="485"/>
    </location>
</feature>
<feature type="region of interest" description="Disordered" evidence="1">
    <location>
        <begin position="1"/>
        <end position="25"/>
    </location>
</feature>
<evidence type="ECO:0000313" key="2">
    <source>
        <dbReference type="EMBL" id="GAA1960968.1"/>
    </source>
</evidence>
<keyword evidence="3" id="KW-1185">Reference proteome</keyword>
<dbReference type="SUPFAM" id="SSF140663">
    <property type="entry name" value="TTHA0068-like"/>
    <property type="match status" value="1"/>
</dbReference>
<comment type="caution">
    <text evidence="2">The sequence shown here is derived from an EMBL/GenBank/DDBJ whole genome shotgun (WGS) entry which is preliminary data.</text>
</comment>
<organism evidence="2 3">
    <name type="scientific">Amycolatopsis minnesotensis</name>
    <dbReference type="NCBI Taxonomy" id="337894"/>
    <lineage>
        <taxon>Bacteria</taxon>
        <taxon>Bacillati</taxon>
        <taxon>Actinomycetota</taxon>
        <taxon>Actinomycetes</taxon>
        <taxon>Pseudonocardiales</taxon>
        <taxon>Pseudonocardiaceae</taxon>
        <taxon>Amycolatopsis</taxon>
    </lineage>
</organism>
<feature type="region of interest" description="Disordered" evidence="1">
    <location>
        <begin position="439"/>
        <end position="644"/>
    </location>
</feature>
<dbReference type="EMBL" id="BAAANN010000012">
    <property type="protein sequence ID" value="GAA1960968.1"/>
    <property type="molecule type" value="Genomic_DNA"/>
</dbReference>
<feature type="region of interest" description="Disordered" evidence="1">
    <location>
        <begin position="660"/>
        <end position="704"/>
    </location>
</feature>
<dbReference type="Proteomes" id="UP001501116">
    <property type="component" value="Unassembled WGS sequence"/>
</dbReference>
<protein>
    <submittedName>
        <fullName evidence="2">Uncharacterized protein</fullName>
    </submittedName>
</protein>
<reference evidence="3" key="1">
    <citation type="journal article" date="2019" name="Int. J. Syst. Evol. Microbiol.">
        <title>The Global Catalogue of Microorganisms (GCM) 10K type strain sequencing project: providing services to taxonomists for standard genome sequencing and annotation.</title>
        <authorList>
            <consortium name="The Broad Institute Genomics Platform"/>
            <consortium name="The Broad Institute Genome Sequencing Center for Infectious Disease"/>
            <person name="Wu L."/>
            <person name="Ma J."/>
        </authorList>
    </citation>
    <scope>NUCLEOTIDE SEQUENCE [LARGE SCALE GENOMIC DNA]</scope>
    <source>
        <strain evidence="3">JCM 14545</strain>
    </source>
</reference>
<evidence type="ECO:0000256" key="1">
    <source>
        <dbReference type="SAM" id="MobiDB-lite"/>
    </source>
</evidence>
<sequence length="704" mass="73875">MVPSKHIRPGPPTGARAGEHVMPGAGGTRQVERLLDEAGGLPLRAPELAMVLGEHAAALAETSGSEALWIRAESIVVSSRVALGQRVSTVARAVAALRAAEEAGHPVLAARLRTDLAVCARSVGLPLTGLTVLRPVLAERELAAPHRAAALCHLVGVLAGVGRKPELDRTLLEADRLCVADESLTGDERLLVRGLLRVATSAHRRRHADLTGAADAARTGIGFLDQVSDGRADGGVVRIRLVLQLVCTLLDRGDPELALEIAQPLLDAPTRAAAVAPAGWLRLAIATRVLMPSGAGEAAAFLLRDAVHSTTEHGLHALTARLWLELAQVEEQVGSASDAIDCLHRARAAEHVHSRVRRQACAVLANEFGSSGAATVDLDEVLAVTQDQPRASAPREPALAAQVVRMPVVAEPAAKEPVAEEPVAKEPVQRLSIAQLPVEAAPAAEPAPEPVREPEKEKLPEIPWERAMMPDERPHGRAQADERAAEQAAAEQTAAKTRHDSEHGSVAAKSVLDRLGISPGGGGGRRRAAAEEARESHERATAGEPARAEEPLAPEPAAENGSRSHFANGAAKTDGGSVSDSTADAEKPGEPSFDDNWLPRLRFPPSLEPTRSPEPDWESSSKENGFGGFSEPFQGYSSVPEEEVPADAGLADLLARALAEHQAGTSSAAALVKRLGAGQQDSASMNGHRRASEGPDSGRHRNEG</sequence>
<dbReference type="InterPro" id="IPR023203">
    <property type="entry name" value="TTHA0068_sf"/>
</dbReference>
<name>A0ABP5CD77_9PSEU</name>
<evidence type="ECO:0000313" key="3">
    <source>
        <dbReference type="Proteomes" id="UP001501116"/>
    </source>
</evidence>